<dbReference type="GO" id="GO:0005975">
    <property type="term" value="P:carbohydrate metabolic process"/>
    <property type="evidence" value="ECO:0007669"/>
    <property type="project" value="InterPro"/>
</dbReference>
<keyword evidence="1" id="KW-1133">Transmembrane helix</keyword>
<dbReference type="GO" id="GO:0016810">
    <property type="term" value="F:hydrolase activity, acting on carbon-nitrogen (but not peptide) bonds"/>
    <property type="evidence" value="ECO:0007669"/>
    <property type="project" value="InterPro"/>
</dbReference>
<feature type="domain" description="NodB homology" evidence="2">
    <location>
        <begin position="72"/>
        <end position="264"/>
    </location>
</feature>
<keyword evidence="4" id="KW-1185">Reference proteome</keyword>
<accession>A0A3D8I727</accession>
<evidence type="ECO:0000313" key="3">
    <source>
        <dbReference type="EMBL" id="RDU60959.1"/>
    </source>
</evidence>
<organism evidence="3 4">
    <name type="scientific">Helicobacter marmotae</name>
    <dbReference type="NCBI Taxonomy" id="152490"/>
    <lineage>
        <taxon>Bacteria</taxon>
        <taxon>Pseudomonadati</taxon>
        <taxon>Campylobacterota</taxon>
        <taxon>Epsilonproteobacteria</taxon>
        <taxon>Campylobacterales</taxon>
        <taxon>Helicobacteraceae</taxon>
        <taxon>Helicobacter</taxon>
    </lineage>
</organism>
<gene>
    <name evidence="3" type="ORF">CQA63_00140</name>
</gene>
<reference evidence="3 4" key="1">
    <citation type="submission" date="2018-04" db="EMBL/GenBank/DDBJ databases">
        <title>Novel Campyloabacter and Helicobacter Species and Strains.</title>
        <authorList>
            <person name="Mannion A.J."/>
            <person name="Shen Z."/>
            <person name="Fox J.G."/>
        </authorList>
    </citation>
    <scope>NUCLEOTIDE SEQUENCE [LARGE SCALE GENOMIC DNA]</scope>
    <source>
        <strain evidence="3 4">MIT 98-6070</strain>
    </source>
</reference>
<dbReference type="SUPFAM" id="SSF88713">
    <property type="entry name" value="Glycoside hydrolase/deacetylase"/>
    <property type="match status" value="1"/>
</dbReference>
<evidence type="ECO:0000313" key="4">
    <source>
        <dbReference type="Proteomes" id="UP000256599"/>
    </source>
</evidence>
<name>A0A3D8I727_9HELI</name>
<keyword evidence="1" id="KW-0812">Transmembrane</keyword>
<comment type="caution">
    <text evidence="3">The sequence shown here is derived from an EMBL/GenBank/DDBJ whole genome shotgun (WGS) entry which is preliminary data.</text>
</comment>
<dbReference type="OrthoDB" id="9784220at2"/>
<feature type="transmembrane region" description="Helical" evidence="1">
    <location>
        <begin position="9"/>
        <end position="30"/>
    </location>
</feature>
<proteinExistence type="predicted"/>
<evidence type="ECO:0000256" key="1">
    <source>
        <dbReference type="SAM" id="Phobius"/>
    </source>
</evidence>
<dbReference type="InterPro" id="IPR002509">
    <property type="entry name" value="NODB_dom"/>
</dbReference>
<dbReference type="PROSITE" id="PS51677">
    <property type="entry name" value="NODB"/>
    <property type="match status" value="1"/>
</dbReference>
<evidence type="ECO:0000259" key="2">
    <source>
        <dbReference type="PROSITE" id="PS51677"/>
    </source>
</evidence>
<dbReference type="AlphaFoldDB" id="A0A3D8I727"/>
<dbReference type="PANTHER" id="PTHR10587">
    <property type="entry name" value="GLYCOSYL TRANSFERASE-RELATED"/>
    <property type="match status" value="1"/>
</dbReference>
<keyword evidence="1" id="KW-0472">Membrane</keyword>
<dbReference type="Pfam" id="PF01522">
    <property type="entry name" value="Polysacc_deac_1"/>
    <property type="match status" value="1"/>
</dbReference>
<dbReference type="Proteomes" id="UP000256599">
    <property type="component" value="Unassembled WGS sequence"/>
</dbReference>
<sequence length="264" mass="29617">MPLKSKKHFFISFILIGAFALLSVFVYRFYKAKPLAPLTLESLEQKYAHISPKLWGENLDGVTTLLPSKDKKIVYLTFDACGGDYDRALVDYLIDNHIPATLFINERWIKAHLQDFLLLAQNPLFSIQNHGSRHLPLSVNGKSIYHIAGTNSIKEVYDEVMENDKTITSLTGKKPHYFRSGTAYYDEVAVSILKDLGYEIGGFDVLGDGGASFSKKQILSQLSKVRNGSILIYHFNKPKSDTYAGIVEVVPKLAQMGFSFGKLE</sequence>
<dbReference type="EMBL" id="NXLR01000001">
    <property type="protein sequence ID" value="RDU60959.1"/>
    <property type="molecule type" value="Genomic_DNA"/>
</dbReference>
<protein>
    <submittedName>
        <fullName evidence="3">Polysaccharide deacetylase</fullName>
    </submittedName>
</protein>
<dbReference type="InterPro" id="IPR050248">
    <property type="entry name" value="Polysacc_deacetylase_ArnD"/>
</dbReference>
<dbReference type="PANTHER" id="PTHR10587:SF134">
    <property type="entry name" value="SECRETED PROTEIN"/>
    <property type="match status" value="1"/>
</dbReference>
<dbReference type="InterPro" id="IPR011330">
    <property type="entry name" value="Glyco_hydro/deAcase_b/a-brl"/>
</dbReference>
<dbReference type="Gene3D" id="3.20.20.370">
    <property type="entry name" value="Glycoside hydrolase/deacetylase"/>
    <property type="match status" value="1"/>
</dbReference>
<dbReference type="CDD" id="cd10955">
    <property type="entry name" value="CE4_BH0857_like"/>
    <property type="match status" value="1"/>
</dbReference>